<protein>
    <recommendedName>
        <fullName evidence="4">Chitin-binding type-2 domain-containing protein</fullName>
    </recommendedName>
</protein>
<keyword evidence="1" id="KW-0732">Signal</keyword>
<evidence type="ECO:0000313" key="2">
    <source>
        <dbReference type="EMBL" id="EJK63766.1"/>
    </source>
</evidence>
<reference evidence="2 3" key="1">
    <citation type="journal article" date="2012" name="Genome Biol.">
        <title>Genome and low-iron response of an oceanic diatom adapted to chronic iron limitation.</title>
        <authorList>
            <person name="Lommer M."/>
            <person name="Specht M."/>
            <person name="Roy A.S."/>
            <person name="Kraemer L."/>
            <person name="Andreson R."/>
            <person name="Gutowska M.A."/>
            <person name="Wolf J."/>
            <person name="Bergner S.V."/>
            <person name="Schilhabel M.B."/>
            <person name="Klostermeier U.C."/>
            <person name="Beiko R.G."/>
            <person name="Rosenstiel P."/>
            <person name="Hippler M."/>
            <person name="Laroche J."/>
        </authorList>
    </citation>
    <scope>NUCLEOTIDE SEQUENCE [LARGE SCALE GENOMIC DNA]</scope>
    <source>
        <strain evidence="2 3">CCMP1005</strain>
    </source>
</reference>
<proteinExistence type="predicted"/>
<gene>
    <name evidence="2" type="ORF">THAOC_15559</name>
</gene>
<feature type="chain" id="PRO_5003841393" description="Chitin-binding type-2 domain-containing protein" evidence="1">
    <location>
        <begin position="27"/>
        <end position="294"/>
    </location>
</feature>
<sequence length="294" mass="31898">MNTANTALIVAVALLAAAAHLAPVEAASTIGPVLEANDYTTQASAVSDGPESDVDCAARPDATFEYYFEICHDSRHMWWVNGACNNGVKEEMSELHKCATIDDNSVELGDRLYCHHCVSDDGSGRRMTLCGADQESRDEACAIALNDNVVGCGSQKITSYEHMCDADSGPGASVYDRREFWCEVEEVYDNPKQYTCGQGWYYKFDTGGEIVFDEENLYCLNCGAMGVCARNEGATCEKLGLTDPVPKNEGRYVLLPREEPKEPEQESGGRRSEIGRVGKVAALMAVAGSLLFAV</sequence>
<evidence type="ECO:0000313" key="3">
    <source>
        <dbReference type="Proteomes" id="UP000266841"/>
    </source>
</evidence>
<accession>K0SRW3</accession>
<keyword evidence="3" id="KW-1185">Reference proteome</keyword>
<evidence type="ECO:0000256" key="1">
    <source>
        <dbReference type="SAM" id="SignalP"/>
    </source>
</evidence>
<name>K0SRW3_THAOC</name>
<dbReference type="Proteomes" id="UP000266841">
    <property type="component" value="Unassembled WGS sequence"/>
</dbReference>
<organism evidence="2 3">
    <name type="scientific">Thalassiosira oceanica</name>
    <name type="common">Marine diatom</name>
    <dbReference type="NCBI Taxonomy" id="159749"/>
    <lineage>
        <taxon>Eukaryota</taxon>
        <taxon>Sar</taxon>
        <taxon>Stramenopiles</taxon>
        <taxon>Ochrophyta</taxon>
        <taxon>Bacillariophyta</taxon>
        <taxon>Coscinodiscophyceae</taxon>
        <taxon>Thalassiosirophycidae</taxon>
        <taxon>Thalassiosirales</taxon>
        <taxon>Thalassiosiraceae</taxon>
        <taxon>Thalassiosira</taxon>
    </lineage>
</organism>
<dbReference type="EMBL" id="AGNL01018021">
    <property type="protein sequence ID" value="EJK63766.1"/>
    <property type="molecule type" value="Genomic_DNA"/>
</dbReference>
<dbReference type="AlphaFoldDB" id="K0SRW3"/>
<evidence type="ECO:0008006" key="4">
    <source>
        <dbReference type="Google" id="ProtNLM"/>
    </source>
</evidence>
<comment type="caution">
    <text evidence="2">The sequence shown here is derived from an EMBL/GenBank/DDBJ whole genome shotgun (WGS) entry which is preliminary data.</text>
</comment>
<feature type="signal peptide" evidence="1">
    <location>
        <begin position="1"/>
        <end position="26"/>
    </location>
</feature>